<dbReference type="AlphaFoldDB" id="A0A432Y7Q8"/>
<dbReference type="InterPro" id="IPR051466">
    <property type="entry name" value="D-amino_acid_metab_enzyme"/>
</dbReference>
<dbReference type="Proteomes" id="UP000287330">
    <property type="component" value="Unassembled WGS sequence"/>
</dbReference>
<dbReference type="SMART" id="SM01119">
    <property type="entry name" value="D-ser_dehydrat"/>
    <property type="match status" value="1"/>
</dbReference>
<dbReference type="OrthoDB" id="9772497at2"/>
<keyword evidence="2" id="KW-0456">Lyase</keyword>
<reference evidence="5" key="1">
    <citation type="journal article" date="2018" name="Front. Microbiol.">
        <title>Genome-Based Analysis Reveals the Taxonomy and Diversity of the Family Idiomarinaceae.</title>
        <authorList>
            <person name="Liu Y."/>
            <person name="Lai Q."/>
            <person name="Shao Z."/>
        </authorList>
    </citation>
    <scope>NUCLEOTIDE SEQUENCE [LARGE SCALE GENOMIC DNA]</scope>
    <source>
        <strain evidence="5">F23</strain>
    </source>
</reference>
<name>A0A432Y7Q8_9GAMM</name>
<evidence type="ECO:0000256" key="1">
    <source>
        <dbReference type="ARBA" id="ARBA00005323"/>
    </source>
</evidence>
<dbReference type="PANTHER" id="PTHR28004:SF2">
    <property type="entry name" value="D-SERINE DEHYDRATASE"/>
    <property type="match status" value="1"/>
</dbReference>
<proteinExistence type="inferred from homology"/>
<comment type="similarity">
    <text evidence="1">Belongs to the DSD1 family.</text>
</comment>
<comment type="caution">
    <text evidence="4">The sequence shown here is derived from an EMBL/GenBank/DDBJ whole genome shotgun (WGS) entry which is preliminary data.</text>
</comment>
<evidence type="ECO:0000313" key="4">
    <source>
        <dbReference type="EMBL" id="RUO57004.1"/>
    </source>
</evidence>
<dbReference type="GO" id="GO:0036088">
    <property type="term" value="P:D-serine catabolic process"/>
    <property type="evidence" value="ECO:0007669"/>
    <property type="project" value="TreeGrafter"/>
</dbReference>
<sequence length="376" mass="41005">MPWNAIETPYLRVDQPRFDNNIQRLNCHLNALNTPLRPHVKTVKSLPAVKAIFNGGTGPITVSTLKEADFFAQHGFDDQIYAVGIAENKLPHVKRLIEQGIDLKIILESETQACNVVEFCRLHDVVIPTLVEVDCDGSRAGLTPDSQALMAVSQLLADAQLFKGVLLHAGGSYGCSTRAEKVAAAENERATAVRVKDQLAGVDIACPIVSIGSTPTAHFAQDLSGVTEVRAGVYVFFDLVMANINVCSLDDIALSVVTTVIGVKPEKGWILIDAGWMALSRDRGTAHQAIDYGYGMVLDAAGRPLDGWVVESTSQEHGIIKHRAGLTDIPSDIQVGDQLRILPNHACATASQFDKYYVSNAEDELIDEWPRFNYWT</sequence>
<protein>
    <submittedName>
        <fullName evidence="4">Alanine racemase</fullName>
    </submittedName>
</protein>
<dbReference type="InterPro" id="IPR029066">
    <property type="entry name" value="PLP-binding_barrel"/>
</dbReference>
<organism evidence="4 5">
    <name type="scientific">Idiomarina fontislapidosi</name>
    <dbReference type="NCBI Taxonomy" id="263723"/>
    <lineage>
        <taxon>Bacteria</taxon>
        <taxon>Pseudomonadati</taxon>
        <taxon>Pseudomonadota</taxon>
        <taxon>Gammaproteobacteria</taxon>
        <taxon>Alteromonadales</taxon>
        <taxon>Idiomarinaceae</taxon>
        <taxon>Idiomarina</taxon>
    </lineage>
</organism>
<keyword evidence="5" id="KW-1185">Reference proteome</keyword>
<dbReference type="RefSeq" id="WP_110574470.1">
    <property type="nucleotide sequence ID" value="NZ_PIPV01000003.1"/>
</dbReference>
<dbReference type="Pfam" id="PF14031">
    <property type="entry name" value="D-ser_dehydrat"/>
    <property type="match status" value="1"/>
</dbReference>
<dbReference type="Gene3D" id="3.20.20.10">
    <property type="entry name" value="Alanine racemase"/>
    <property type="match status" value="1"/>
</dbReference>
<dbReference type="Pfam" id="PF01168">
    <property type="entry name" value="Ala_racemase_N"/>
    <property type="match status" value="1"/>
</dbReference>
<evidence type="ECO:0000259" key="3">
    <source>
        <dbReference type="SMART" id="SM01119"/>
    </source>
</evidence>
<dbReference type="CDD" id="cd06812">
    <property type="entry name" value="PLPDE_III_DSD_D-TA_like_1"/>
    <property type="match status" value="1"/>
</dbReference>
<dbReference type="SUPFAM" id="SSF51419">
    <property type="entry name" value="PLP-binding barrel"/>
    <property type="match status" value="1"/>
</dbReference>
<dbReference type="EMBL" id="PIPV01000003">
    <property type="protein sequence ID" value="RUO57004.1"/>
    <property type="molecule type" value="Genomic_DNA"/>
</dbReference>
<dbReference type="InterPro" id="IPR042208">
    <property type="entry name" value="D-ser_dehydrat-like_sf"/>
</dbReference>
<dbReference type="InterPro" id="IPR001608">
    <property type="entry name" value="Ala_racemase_N"/>
</dbReference>
<evidence type="ECO:0000313" key="5">
    <source>
        <dbReference type="Proteomes" id="UP000287330"/>
    </source>
</evidence>
<dbReference type="InterPro" id="IPR026956">
    <property type="entry name" value="D-ser_dehydrat-like_dom"/>
</dbReference>
<dbReference type="PANTHER" id="PTHR28004">
    <property type="entry name" value="ZGC:162816-RELATED"/>
    <property type="match status" value="1"/>
</dbReference>
<evidence type="ECO:0000256" key="2">
    <source>
        <dbReference type="ARBA" id="ARBA00023239"/>
    </source>
</evidence>
<gene>
    <name evidence="4" type="ORF">CWE25_04840</name>
</gene>
<dbReference type="Gene3D" id="2.40.37.20">
    <property type="entry name" value="D-serine dehydratase-like domain"/>
    <property type="match status" value="1"/>
</dbReference>
<feature type="domain" description="D-serine dehydratase-like" evidence="3">
    <location>
        <begin position="253"/>
        <end position="360"/>
    </location>
</feature>
<dbReference type="GO" id="GO:0008721">
    <property type="term" value="F:D-serine ammonia-lyase activity"/>
    <property type="evidence" value="ECO:0007669"/>
    <property type="project" value="TreeGrafter"/>
</dbReference>
<accession>A0A432Y7Q8</accession>